<organism evidence="1 2">
    <name type="scientific">Caerostris extrusa</name>
    <name type="common">Bark spider</name>
    <name type="synonym">Caerostris bankana</name>
    <dbReference type="NCBI Taxonomy" id="172846"/>
    <lineage>
        <taxon>Eukaryota</taxon>
        <taxon>Metazoa</taxon>
        <taxon>Ecdysozoa</taxon>
        <taxon>Arthropoda</taxon>
        <taxon>Chelicerata</taxon>
        <taxon>Arachnida</taxon>
        <taxon>Araneae</taxon>
        <taxon>Araneomorphae</taxon>
        <taxon>Entelegynae</taxon>
        <taxon>Araneoidea</taxon>
        <taxon>Araneidae</taxon>
        <taxon>Caerostris</taxon>
    </lineage>
</organism>
<gene>
    <name evidence="1" type="ORF">CEXT_98211</name>
</gene>
<keyword evidence="2" id="KW-1185">Reference proteome</keyword>
<protein>
    <submittedName>
        <fullName evidence="1">Uncharacterized protein</fullName>
    </submittedName>
</protein>
<evidence type="ECO:0000313" key="2">
    <source>
        <dbReference type="Proteomes" id="UP001054945"/>
    </source>
</evidence>
<accession>A0AAV4W0U9</accession>
<dbReference type="Proteomes" id="UP001054945">
    <property type="component" value="Unassembled WGS sequence"/>
</dbReference>
<evidence type="ECO:0000313" key="1">
    <source>
        <dbReference type="EMBL" id="GIY76375.1"/>
    </source>
</evidence>
<comment type="caution">
    <text evidence="1">The sequence shown here is derived from an EMBL/GenBank/DDBJ whole genome shotgun (WGS) entry which is preliminary data.</text>
</comment>
<sequence>MMMKKAAHISPHSALHSQQHFSTEEGISCVAHPPTGVRDLIKIRTGPLNCLLFPLHTPRCSWRKKPDPRREREESFASLLVEMGCTSSGRRVGWG</sequence>
<dbReference type="EMBL" id="BPLR01015479">
    <property type="protein sequence ID" value="GIY76375.1"/>
    <property type="molecule type" value="Genomic_DNA"/>
</dbReference>
<dbReference type="AlphaFoldDB" id="A0AAV4W0U9"/>
<reference evidence="1 2" key="1">
    <citation type="submission" date="2021-06" db="EMBL/GenBank/DDBJ databases">
        <title>Caerostris extrusa draft genome.</title>
        <authorList>
            <person name="Kono N."/>
            <person name="Arakawa K."/>
        </authorList>
    </citation>
    <scope>NUCLEOTIDE SEQUENCE [LARGE SCALE GENOMIC DNA]</scope>
</reference>
<name>A0AAV4W0U9_CAEEX</name>
<proteinExistence type="predicted"/>